<dbReference type="Gene3D" id="3.60.160.10">
    <property type="entry name" value="Mitochondrial biogenesis AIM24"/>
    <property type="match status" value="1"/>
</dbReference>
<dbReference type="EMBL" id="FMKA01000035">
    <property type="protein sequence ID" value="SCP99230.1"/>
    <property type="molecule type" value="Genomic_DNA"/>
</dbReference>
<dbReference type="Pfam" id="PF01987">
    <property type="entry name" value="AIM24"/>
    <property type="match status" value="1"/>
</dbReference>
<proteinExistence type="predicted"/>
<dbReference type="InterPro" id="IPR016031">
    <property type="entry name" value="Trp_RNA-bd_attenuator-like_dom"/>
</dbReference>
<organism evidence="1 2">
    <name type="scientific">Anaerobium acetethylicum</name>
    <dbReference type="NCBI Taxonomy" id="1619234"/>
    <lineage>
        <taxon>Bacteria</taxon>
        <taxon>Bacillati</taxon>
        <taxon>Bacillota</taxon>
        <taxon>Clostridia</taxon>
        <taxon>Lachnospirales</taxon>
        <taxon>Lachnospiraceae</taxon>
        <taxon>Anaerobium</taxon>
    </lineage>
</organism>
<dbReference type="Proteomes" id="UP000199315">
    <property type="component" value="Unassembled WGS sequence"/>
</dbReference>
<gene>
    <name evidence="1" type="ORF">SAMN05421730_103525</name>
</gene>
<dbReference type="RefSeq" id="WP_091236536.1">
    <property type="nucleotide sequence ID" value="NZ_FMKA01000035.1"/>
</dbReference>
<protein>
    <submittedName>
        <fullName evidence="1">TIGR00266 family protein</fullName>
    </submittedName>
</protein>
<sequence length="227" mass="23971">MKYEIQGTPLPVVVCQLEAGEKMITEKGSMCWMSPNMKMETNAGGGVGRALGRMFSGESIFQNNYTAMGGEGMIAFASSFPGSIMVFDITPGKEMIVQKSGFLAGEAGINLSVHFHKKFGAGLFGGEGFIMQKLSGMGKAFIEIDGHAVEYNLQAGQSIIVDTGYLAAMDITCSMEIQSVPGLKNMVFGGEGIFNTVITGPGRIILQSLPINAVAGSIRPYMPTAGS</sequence>
<dbReference type="PANTHER" id="PTHR43657">
    <property type="entry name" value="TRYPTOPHAN RNA-BINDING ATTENUATOR PROTEIN-LIKE PROTEIN"/>
    <property type="match status" value="1"/>
</dbReference>
<dbReference type="AlphaFoldDB" id="A0A1D3TXW0"/>
<dbReference type="STRING" id="1619234.SAMN05421730_103525"/>
<evidence type="ECO:0000313" key="1">
    <source>
        <dbReference type="EMBL" id="SCP99230.1"/>
    </source>
</evidence>
<accession>A0A1D3TXW0</accession>
<dbReference type="OrthoDB" id="9779518at2"/>
<dbReference type="PANTHER" id="PTHR43657:SF1">
    <property type="entry name" value="ALTERED INHERITANCE OF MITOCHONDRIA PROTEIN 24, MITOCHONDRIAL"/>
    <property type="match status" value="1"/>
</dbReference>
<name>A0A1D3TXW0_9FIRM</name>
<reference evidence="1 2" key="1">
    <citation type="submission" date="2016-09" db="EMBL/GenBank/DDBJ databases">
        <authorList>
            <person name="Capua I."/>
            <person name="De Benedictis P."/>
            <person name="Joannis T."/>
            <person name="Lombin L.H."/>
            <person name="Cattoli G."/>
        </authorList>
    </citation>
    <scope>NUCLEOTIDE SEQUENCE [LARGE SCALE GENOMIC DNA]</scope>
    <source>
        <strain evidence="1 2">GluBS11</strain>
    </source>
</reference>
<keyword evidence="2" id="KW-1185">Reference proteome</keyword>
<evidence type="ECO:0000313" key="2">
    <source>
        <dbReference type="Proteomes" id="UP000199315"/>
    </source>
</evidence>
<dbReference type="InterPro" id="IPR036983">
    <property type="entry name" value="AIM24_sf"/>
</dbReference>
<dbReference type="InterPro" id="IPR002838">
    <property type="entry name" value="AIM24"/>
</dbReference>
<dbReference type="SUPFAM" id="SSF51219">
    <property type="entry name" value="TRAP-like"/>
    <property type="match status" value="1"/>
</dbReference>
<dbReference type="NCBIfam" id="TIGR00266">
    <property type="entry name" value="TIGR00266 family protein"/>
    <property type="match status" value="1"/>
</dbReference>